<gene>
    <name evidence="1" type="ORF">T310_1925</name>
</gene>
<reference evidence="1 2" key="1">
    <citation type="submission" date="2015-04" db="EMBL/GenBank/DDBJ databases">
        <authorList>
            <person name="Heijne W.H."/>
            <person name="Fedorova N.D."/>
            <person name="Nierman W.C."/>
            <person name="Vollebregt A.W."/>
            <person name="Zhao Z."/>
            <person name="Wu L."/>
            <person name="Kumar M."/>
            <person name="Stam H."/>
            <person name="van den Berg M.A."/>
            <person name="Pel H.J."/>
        </authorList>
    </citation>
    <scope>NUCLEOTIDE SEQUENCE [LARGE SCALE GENOMIC DNA]</scope>
    <source>
        <strain evidence="1 2">CBS 393.64</strain>
    </source>
</reference>
<name>A0A0F4Z0K8_RASE3</name>
<organism evidence="1 2">
    <name type="scientific">Rasamsonia emersonii (strain ATCC 16479 / CBS 393.64 / IMI 116815)</name>
    <dbReference type="NCBI Taxonomy" id="1408163"/>
    <lineage>
        <taxon>Eukaryota</taxon>
        <taxon>Fungi</taxon>
        <taxon>Dikarya</taxon>
        <taxon>Ascomycota</taxon>
        <taxon>Pezizomycotina</taxon>
        <taxon>Eurotiomycetes</taxon>
        <taxon>Eurotiomycetidae</taxon>
        <taxon>Eurotiales</taxon>
        <taxon>Trichocomaceae</taxon>
        <taxon>Rasamsonia</taxon>
    </lineage>
</organism>
<dbReference type="AlphaFoldDB" id="A0A0F4Z0K8"/>
<dbReference type="GeneID" id="25314276"/>
<evidence type="ECO:0000313" key="2">
    <source>
        <dbReference type="Proteomes" id="UP000053958"/>
    </source>
</evidence>
<proteinExistence type="predicted"/>
<keyword evidence="2" id="KW-1185">Reference proteome</keyword>
<evidence type="ECO:0000313" key="1">
    <source>
        <dbReference type="EMBL" id="KKA24044.1"/>
    </source>
</evidence>
<accession>A0A0F4Z0K8</accession>
<dbReference type="OrthoDB" id="4226005at2759"/>
<comment type="caution">
    <text evidence="1">The sequence shown here is derived from an EMBL/GenBank/DDBJ whole genome shotgun (WGS) entry which is preliminary data.</text>
</comment>
<protein>
    <submittedName>
        <fullName evidence="1">Uncharacterized protein</fullName>
    </submittedName>
</protein>
<dbReference type="EMBL" id="LASV01000076">
    <property type="protein sequence ID" value="KKA24044.1"/>
    <property type="molecule type" value="Genomic_DNA"/>
</dbReference>
<dbReference type="Proteomes" id="UP000053958">
    <property type="component" value="Unassembled WGS sequence"/>
</dbReference>
<dbReference type="RefSeq" id="XP_013330656.1">
    <property type="nucleotide sequence ID" value="XM_013475202.1"/>
</dbReference>
<sequence length="184" mass="21171">MPRENAAIAMSILDNYNISHSHRYEFQNTAQLKNFLERSYRAFEKGTSPQFVGVGSIGVDSIQWIDKNRRELPPMRLLYDEIQKCLVIKFASKPHNVAFAEFRAMFEDAYRAKGVSRYDIVCMGPSRYRGSNGRHKEADESFKPVTRSLDDKPSFVIEVGLSESLNQLRSDAFHWLTKTNGQKN</sequence>